<sequence length="257" mass="30283">MIEARKNIIRLTKPIADVLEHIQIDIAKLNTEKLQVEDDDILINSLTTKLLDYYQIRCANEMCDKKGMGLICHENCCLEDIPLGIVDNRRLRDCLAMDNGESLYCRVCHCFWDQHLVVNCINTRRNRWKTITQKNAIEELEKEWHEIIESSVKIGRYLSKQGFMSFNNIIWQYINLCIRREEKENGNDVLLKRFRVVRDVYFRVEKMLQKAMAKANSKELDGVGFEKILKELCALEHYGGVFKVFIAPVLNRKRREK</sequence>
<dbReference type="PhylomeDB" id="T1JL87"/>
<dbReference type="HOGENOM" id="CLU_1083041_0_0_1"/>
<reference evidence="3" key="1">
    <citation type="submission" date="2011-05" db="EMBL/GenBank/DDBJ databases">
        <authorList>
            <person name="Richards S.R."/>
            <person name="Qu J."/>
            <person name="Jiang H."/>
            <person name="Jhangiani S.N."/>
            <person name="Agravi P."/>
            <person name="Goodspeed R."/>
            <person name="Gross S."/>
            <person name="Mandapat C."/>
            <person name="Jackson L."/>
            <person name="Mathew T."/>
            <person name="Pu L."/>
            <person name="Thornton R."/>
            <person name="Saada N."/>
            <person name="Wilczek-Boney K.B."/>
            <person name="Lee S."/>
            <person name="Kovar C."/>
            <person name="Wu Y."/>
            <person name="Scherer S.E."/>
            <person name="Worley K.C."/>
            <person name="Muzny D.M."/>
            <person name="Gibbs R."/>
        </authorList>
    </citation>
    <scope>NUCLEOTIDE SEQUENCE</scope>
    <source>
        <strain evidence="3">Brora</strain>
    </source>
</reference>
<keyword evidence="3" id="KW-1185">Reference proteome</keyword>
<dbReference type="Pfam" id="PF26633">
    <property type="entry name" value="DUF8206"/>
    <property type="match status" value="1"/>
</dbReference>
<dbReference type="PANTHER" id="PTHR32046">
    <property type="entry name" value="G DOMAIN-CONTAINING PROTEIN"/>
    <property type="match status" value="1"/>
</dbReference>
<protein>
    <recommendedName>
        <fullName evidence="1">DUF8206 domain-containing protein</fullName>
    </recommendedName>
</protein>
<dbReference type="EMBL" id="JH430595">
    <property type="status" value="NOT_ANNOTATED_CDS"/>
    <property type="molecule type" value="Genomic_DNA"/>
</dbReference>
<accession>T1JL87</accession>
<dbReference type="InterPro" id="IPR058519">
    <property type="entry name" value="DUF8206"/>
</dbReference>
<dbReference type="Proteomes" id="UP000014500">
    <property type="component" value="Unassembled WGS sequence"/>
</dbReference>
<evidence type="ECO:0000259" key="1">
    <source>
        <dbReference type="Pfam" id="PF26633"/>
    </source>
</evidence>
<evidence type="ECO:0000313" key="3">
    <source>
        <dbReference type="Proteomes" id="UP000014500"/>
    </source>
</evidence>
<name>T1JL87_STRMM</name>
<dbReference type="STRING" id="126957.T1JL87"/>
<dbReference type="EnsemblMetazoa" id="SMAR014617-RA">
    <property type="protein sequence ID" value="SMAR014617-PA"/>
    <property type="gene ID" value="SMAR014617"/>
</dbReference>
<reference evidence="2" key="2">
    <citation type="submission" date="2015-02" db="UniProtKB">
        <authorList>
            <consortium name="EnsemblMetazoa"/>
        </authorList>
    </citation>
    <scope>IDENTIFICATION</scope>
</reference>
<proteinExistence type="predicted"/>
<dbReference type="PANTHER" id="PTHR32046:SF11">
    <property type="entry name" value="IMMUNE-ASSOCIATED NUCLEOTIDE-BINDING PROTEIN 10-LIKE"/>
    <property type="match status" value="1"/>
</dbReference>
<organism evidence="2 3">
    <name type="scientific">Strigamia maritima</name>
    <name type="common">European centipede</name>
    <name type="synonym">Geophilus maritimus</name>
    <dbReference type="NCBI Taxonomy" id="126957"/>
    <lineage>
        <taxon>Eukaryota</taxon>
        <taxon>Metazoa</taxon>
        <taxon>Ecdysozoa</taxon>
        <taxon>Arthropoda</taxon>
        <taxon>Myriapoda</taxon>
        <taxon>Chilopoda</taxon>
        <taxon>Pleurostigmophora</taxon>
        <taxon>Geophilomorpha</taxon>
        <taxon>Linotaeniidae</taxon>
        <taxon>Strigamia</taxon>
    </lineage>
</organism>
<dbReference type="AlphaFoldDB" id="T1JL87"/>
<feature type="domain" description="DUF8206" evidence="1">
    <location>
        <begin position="71"/>
        <end position="118"/>
    </location>
</feature>
<evidence type="ECO:0000313" key="2">
    <source>
        <dbReference type="EnsemblMetazoa" id="SMAR014617-PA"/>
    </source>
</evidence>